<comment type="caution">
    <text evidence="6">The sequence shown here is derived from an EMBL/GenBank/DDBJ whole genome shotgun (WGS) entry which is preliminary data.</text>
</comment>
<protein>
    <submittedName>
        <fullName evidence="6">Uncharacterized protein</fullName>
    </submittedName>
</protein>
<proteinExistence type="predicted"/>
<dbReference type="EMBL" id="JAHRIP010047075">
    <property type="protein sequence ID" value="MEQ2298081.1"/>
    <property type="molecule type" value="Genomic_DNA"/>
</dbReference>
<evidence type="ECO:0000256" key="1">
    <source>
        <dbReference type="ARBA" id="ARBA00004141"/>
    </source>
</evidence>
<evidence type="ECO:0000256" key="3">
    <source>
        <dbReference type="ARBA" id="ARBA00022989"/>
    </source>
</evidence>
<comment type="subcellular location">
    <subcellularLocation>
        <location evidence="1">Membrane</location>
        <topology evidence="1">Multi-pass membrane protein</topology>
    </subcellularLocation>
</comment>
<gene>
    <name evidence="6" type="ORF">AMECASPLE_001521</name>
</gene>
<reference evidence="6 7" key="1">
    <citation type="submission" date="2021-06" db="EMBL/GenBank/DDBJ databases">
        <authorList>
            <person name="Palmer J.M."/>
        </authorList>
    </citation>
    <scope>NUCLEOTIDE SEQUENCE [LARGE SCALE GENOMIC DNA]</scope>
    <source>
        <strain evidence="6 7">AS_MEX2019</strain>
        <tissue evidence="6">Muscle</tissue>
    </source>
</reference>
<evidence type="ECO:0000313" key="7">
    <source>
        <dbReference type="Proteomes" id="UP001469553"/>
    </source>
</evidence>
<keyword evidence="3 5" id="KW-1133">Transmembrane helix</keyword>
<keyword evidence="7" id="KW-1185">Reference proteome</keyword>
<evidence type="ECO:0000313" key="6">
    <source>
        <dbReference type="EMBL" id="MEQ2298081.1"/>
    </source>
</evidence>
<dbReference type="InterPro" id="IPR009447">
    <property type="entry name" value="PIGW/GWT1"/>
</dbReference>
<dbReference type="PANTHER" id="PTHR20661:SF0">
    <property type="entry name" value="PHOSPHATIDYLINOSITOL-GLYCAN BIOSYNTHESIS CLASS W PROTEIN"/>
    <property type="match status" value="1"/>
</dbReference>
<keyword evidence="2 5" id="KW-0812">Transmembrane</keyword>
<dbReference type="Proteomes" id="UP001469553">
    <property type="component" value="Unassembled WGS sequence"/>
</dbReference>
<feature type="transmembrane region" description="Helical" evidence="5">
    <location>
        <begin position="82"/>
        <end position="101"/>
    </location>
</feature>
<evidence type="ECO:0000256" key="5">
    <source>
        <dbReference type="SAM" id="Phobius"/>
    </source>
</evidence>
<dbReference type="Pfam" id="PF06423">
    <property type="entry name" value="GWT1"/>
    <property type="match status" value="1"/>
</dbReference>
<accession>A0ABV0YXB6</accession>
<organism evidence="6 7">
    <name type="scientific">Ameca splendens</name>
    <dbReference type="NCBI Taxonomy" id="208324"/>
    <lineage>
        <taxon>Eukaryota</taxon>
        <taxon>Metazoa</taxon>
        <taxon>Chordata</taxon>
        <taxon>Craniata</taxon>
        <taxon>Vertebrata</taxon>
        <taxon>Euteleostomi</taxon>
        <taxon>Actinopterygii</taxon>
        <taxon>Neopterygii</taxon>
        <taxon>Teleostei</taxon>
        <taxon>Neoteleostei</taxon>
        <taxon>Acanthomorphata</taxon>
        <taxon>Ovalentaria</taxon>
        <taxon>Atherinomorphae</taxon>
        <taxon>Cyprinodontiformes</taxon>
        <taxon>Goodeidae</taxon>
        <taxon>Ameca</taxon>
    </lineage>
</organism>
<evidence type="ECO:0000256" key="4">
    <source>
        <dbReference type="ARBA" id="ARBA00023136"/>
    </source>
</evidence>
<evidence type="ECO:0000256" key="2">
    <source>
        <dbReference type="ARBA" id="ARBA00022692"/>
    </source>
</evidence>
<feature type="transmembrane region" description="Helical" evidence="5">
    <location>
        <begin position="39"/>
        <end position="62"/>
    </location>
</feature>
<keyword evidence="4 5" id="KW-0472">Membrane</keyword>
<dbReference type="PANTHER" id="PTHR20661">
    <property type="entry name" value="PHOSPHATIDYLINOSITOL-GLYCAN BIOSYNTHESIS CLASS W PROTEIN"/>
    <property type="match status" value="1"/>
</dbReference>
<name>A0ABV0YXB6_9TELE</name>
<sequence>MDFGVGAFIFANALVSPEARRRSVSGSKMSHITKQILSVWPLVALGMARLVVCCCMLLCSYVRHSWSQSLVAQRIYPSSSGVLLSLCFSCPVLVWLIWLYSSQKEHAAVVFYRRQ</sequence>